<evidence type="ECO:0000313" key="2">
    <source>
        <dbReference type="EMBL" id="MBA2881474.1"/>
    </source>
</evidence>
<keyword evidence="2" id="KW-0687">Ribonucleoprotein</keyword>
<dbReference type="GO" id="GO:0016747">
    <property type="term" value="F:acyltransferase activity, transferring groups other than amino-acyl groups"/>
    <property type="evidence" value="ECO:0007669"/>
    <property type="project" value="InterPro"/>
</dbReference>
<name>A0A7W0C961_9BACT</name>
<dbReference type="Proteomes" id="UP000525298">
    <property type="component" value="Unassembled WGS sequence"/>
</dbReference>
<evidence type="ECO:0000259" key="1">
    <source>
        <dbReference type="PROSITE" id="PS51186"/>
    </source>
</evidence>
<feature type="domain" description="N-acetyltransferase" evidence="1">
    <location>
        <begin position="52"/>
        <end position="200"/>
    </location>
</feature>
<accession>A0A7W0C961</accession>
<comment type="caution">
    <text evidence="2">The sequence shown here is derived from an EMBL/GenBank/DDBJ whole genome shotgun (WGS) entry which is preliminary data.</text>
</comment>
<dbReference type="CDD" id="cd04301">
    <property type="entry name" value="NAT_SF"/>
    <property type="match status" value="1"/>
</dbReference>
<reference evidence="2 3" key="1">
    <citation type="submission" date="2020-07" db="EMBL/GenBank/DDBJ databases">
        <title>Genomic Encyclopedia of Type Strains, Phase IV (KMG-IV): sequencing the most valuable type-strain genomes for metagenomic binning, comparative biology and taxonomic classification.</title>
        <authorList>
            <person name="Goeker M."/>
        </authorList>
    </citation>
    <scope>NUCLEOTIDE SEQUENCE [LARGE SCALE GENOMIC DNA]</scope>
    <source>
        <strain evidence="2 3">DSM 17721</strain>
    </source>
</reference>
<dbReference type="EMBL" id="JACDUS010000004">
    <property type="protein sequence ID" value="MBA2881474.1"/>
    <property type="molecule type" value="Genomic_DNA"/>
</dbReference>
<evidence type="ECO:0000313" key="3">
    <source>
        <dbReference type="Proteomes" id="UP000525298"/>
    </source>
</evidence>
<dbReference type="AlphaFoldDB" id="A0A7W0C961"/>
<dbReference type="Pfam" id="PF00583">
    <property type="entry name" value="Acetyltransf_1"/>
    <property type="match status" value="1"/>
</dbReference>
<gene>
    <name evidence="2" type="ORF">HNR65_001801</name>
</gene>
<dbReference type="PROSITE" id="PS51186">
    <property type="entry name" value="GNAT"/>
    <property type="match status" value="1"/>
</dbReference>
<keyword evidence="3" id="KW-1185">Reference proteome</keyword>
<dbReference type="RefSeq" id="WP_181551134.1">
    <property type="nucleotide sequence ID" value="NZ_JACDUS010000004.1"/>
</dbReference>
<dbReference type="GO" id="GO:0005840">
    <property type="term" value="C:ribosome"/>
    <property type="evidence" value="ECO:0007669"/>
    <property type="project" value="UniProtKB-KW"/>
</dbReference>
<protein>
    <submittedName>
        <fullName evidence="2">Ribosomal protein S18 acetylase RimI-like enzyme</fullName>
    </submittedName>
</protein>
<dbReference type="SUPFAM" id="SSF55729">
    <property type="entry name" value="Acyl-CoA N-acyltransferases (Nat)"/>
    <property type="match status" value="1"/>
</dbReference>
<dbReference type="InterPro" id="IPR016181">
    <property type="entry name" value="Acyl_CoA_acyltransferase"/>
</dbReference>
<sequence length="222" mass="25413">MPGQKISERLKQYGFKASILQAMRAAVRKIYRVQHDILFLMPVFCGCQYDNPCIKELTKERISHLTKAGELTRAENSLFQEFLTEGSRGIFAEIKGRVAGYAWVQYAGIYQVGPHVRMPIPPEYAVVKNLYVRPAFRGQKIGQQLNLARLSIIPAGLIPAVFILPENRYAIRNWERLGFQKMLFLKQWQWAGQPWRVRVASFSDSFAAEPVRKALLHHPGAL</sequence>
<dbReference type="InterPro" id="IPR000182">
    <property type="entry name" value="GNAT_dom"/>
</dbReference>
<organism evidence="2 3">
    <name type="scientific">Desulfosalsimonas propionicica</name>
    <dbReference type="NCBI Taxonomy" id="332175"/>
    <lineage>
        <taxon>Bacteria</taxon>
        <taxon>Pseudomonadati</taxon>
        <taxon>Thermodesulfobacteriota</taxon>
        <taxon>Desulfobacteria</taxon>
        <taxon>Desulfobacterales</taxon>
        <taxon>Desulfosalsimonadaceae</taxon>
        <taxon>Desulfosalsimonas</taxon>
    </lineage>
</organism>
<proteinExistence type="predicted"/>
<dbReference type="Gene3D" id="3.40.630.30">
    <property type="match status" value="1"/>
</dbReference>
<keyword evidence="2" id="KW-0689">Ribosomal protein</keyword>